<evidence type="ECO:0000313" key="3">
    <source>
        <dbReference type="Proteomes" id="UP000494182"/>
    </source>
</evidence>
<protein>
    <submittedName>
        <fullName evidence="2">Uncharacterized protein</fullName>
    </submittedName>
</protein>
<dbReference type="EMBL" id="CABVQT010000002">
    <property type="protein sequence ID" value="VWC87166.1"/>
    <property type="molecule type" value="Genomic_DNA"/>
</dbReference>
<feature type="compositionally biased region" description="Basic and acidic residues" evidence="1">
    <location>
        <begin position="30"/>
        <end position="49"/>
    </location>
</feature>
<sequence>MTAGTLGVKHTARALPMQFEGHAHRRDHGVRHEQLSDDMLVDEKSRGVI</sequence>
<proteinExistence type="predicted"/>
<evidence type="ECO:0000313" key="2">
    <source>
        <dbReference type="EMBL" id="VWC87166.1"/>
    </source>
</evidence>
<accession>A0A6P2W181</accession>
<evidence type="ECO:0000256" key="1">
    <source>
        <dbReference type="SAM" id="MobiDB-lite"/>
    </source>
</evidence>
<dbReference type="AlphaFoldDB" id="A0A6P2W181"/>
<reference evidence="2 3" key="1">
    <citation type="submission" date="2019-09" db="EMBL/GenBank/DDBJ databases">
        <authorList>
            <person name="Depoorter E."/>
        </authorList>
    </citation>
    <scope>NUCLEOTIDE SEQUENCE [LARGE SCALE GENOMIC DNA]</scope>
    <source>
        <strain evidence="2">R-71171</strain>
    </source>
</reference>
<gene>
    <name evidence="2" type="ORF">BCO71171_00867</name>
</gene>
<name>A0A6P2W181_9BURK</name>
<organism evidence="2 3">
    <name type="scientific">Burkholderia contaminans</name>
    <dbReference type="NCBI Taxonomy" id="488447"/>
    <lineage>
        <taxon>Bacteria</taxon>
        <taxon>Pseudomonadati</taxon>
        <taxon>Pseudomonadota</taxon>
        <taxon>Betaproteobacteria</taxon>
        <taxon>Burkholderiales</taxon>
        <taxon>Burkholderiaceae</taxon>
        <taxon>Burkholderia</taxon>
        <taxon>Burkholderia cepacia complex</taxon>
    </lineage>
</organism>
<feature type="region of interest" description="Disordered" evidence="1">
    <location>
        <begin position="1"/>
        <end position="49"/>
    </location>
</feature>
<dbReference type="Proteomes" id="UP000494182">
    <property type="component" value="Unassembled WGS sequence"/>
</dbReference>